<dbReference type="GO" id="GO:0005138">
    <property type="term" value="F:interleukin-6 receptor binding"/>
    <property type="evidence" value="ECO:0007669"/>
    <property type="project" value="InterPro"/>
</dbReference>
<keyword evidence="5" id="KW-0202">Cytokine</keyword>
<dbReference type="FunFam" id="1.20.1250.10:FF:000006">
    <property type="entry name" value="Interleukin-6"/>
    <property type="match status" value="1"/>
</dbReference>
<evidence type="ECO:0000256" key="11">
    <source>
        <dbReference type="ARBA" id="ARBA00023468"/>
    </source>
</evidence>
<dbReference type="GO" id="GO:0006953">
    <property type="term" value="P:acute-phase response"/>
    <property type="evidence" value="ECO:0007669"/>
    <property type="project" value="UniProtKB-KW"/>
</dbReference>
<dbReference type="GeneTree" id="ENSGT00390000000878"/>
<dbReference type="GO" id="GO:0005896">
    <property type="term" value="C:interleukin-6 receptor complex"/>
    <property type="evidence" value="ECO:0007669"/>
    <property type="project" value="TreeGrafter"/>
</dbReference>
<protein>
    <recommendedName>
        <fullName evidence="3">Interleukin-6</fullName>
    </recommendedName>
</protein>
<dbReference type="GO" id="GO:0030154">
    <property type="term" value="P:cell differentiation"/>
    <property type="evidence" value="ECO:0007669"/>
    <property type="project" value="InterPro"/>
</dbReference>
<feature type="disulfide bond" evidence="12">
    <location>
        <begin position="99"/>
        <end position="109"/>
    </location>
</feature>
<reference evidence="14" key="1">
    <citation type="submission" date="2025-08" db="UniProtKB">
        <authorList>
            <consortium name="Ensembl"/>
        </authorList>
    </citation>
    <scope>IDENTIFICATION</scope>
</reference>
<dbReference type="PROSITE" id="PS00254">
    <property type="entry name" value="INTERLEUKIN_6"/>
    <property type="match status" value="1"/>
</dbReference>
<dbReference type="GO" id="GO:0051223">
    <property type="term" value="P:regulation of protein transport"/>
    <property type="evidence" value="ECO:0007669"/>
    <property type="project" value="UniProtKB-ARBA"/>
</dbReference>
<sequence>MKFFSSAFLPVAFLGLLLVVATAFPTSELPREDVEEGVTSNKPMRTTSDKTGEQISYLIKEVFELRKQLCKNDETCIKSQVAVSENNLNLPKMTEKDGCFQTGYNRDNCLVRITSGLLEFQIYLKYIQNKFQDSKDNDRAQHVQYSSKALIEILKEEVKNPDKIILPSPTANASLMEKLESQNDWQKIMTIQLILSSLEDFLQFTMRAVRKA</sequence>
<dbReference type="InterPro" id="IPR009079">
    <property type="entry name" value="4_helix_cytokine-like_core"/>
</dbReference>
<comment type="similarity">
    <text evidence="2">Belongs to the IL-6 superfamily.</text>
</comment>
<keyword evidence="9 12" id="KW-1015">Disulfide bond</keyword>
<dbReference type="GO" id="GO:0046427">
    <property type="term" value="P:positive regulation of receptor signaling pathway via JAK-STAT"/>
    <property type="evidence" value="ECO:0007669"/>
    <property type="project" value="TreeGrafter"/>
</dbReference>
<evidence type="ECO:0000256" key="5">
    <source>
        <dbReference type="ARBA" id="ARBA00022514"/>
    </source>
</evidence>
<evidence type="ECO:0000256" key="2">
    <source>
        <dbReference type="ARBA" id="ARBA00007432"/>
    </source>
</evidence>
<dbReference type="SMART" id="SM00126">
    <property type="entry name" value="IL6"/>
    <property type="match status" value="1"/>
</dbReference>
<proteinExistence type="inferred from homology"/>
<dbReference type="PANTHER" id="PTHR48494:SF1">
    <property type="entry name" value="INTERLEUKIN-6"/>
    <property type="match status" value="1"/>
</dbReference>
<reference evidence="14" key="2">
    <citation type="submission" date="2025-09" db="UniProtKB">
        <authorList>
            <consortium name="Ensembl"/>
        </authorList>
    </citation>
    <scope>IDENTIFICATION</scope>
</reference>
<evidence type="ECO:0000256" key="8">
    <source>
        <dbReference type="ARBA" id="ARBA00023030"/>
    </source>
</evidence>
<keyword evidence="7 13" id="KW-0732">Signal</keyword>
<comment type="function">
    <text evidence="10">Cytokine with a wide variety of biological functions in immunity, tissue regeneration, and metabolism. Binds to IL6R, then the complex associates to the signaling subunit IL6ST/gp130 to trigger the intracellular IL6-signaling pathway. The interaction with the membrane-bound IL6R and IL6ST stimulates 'classic signaling', whereas the binding of IL6 and soluble IL6R to IL6ST stimulates 'trans-signaling'. Alternatively, 'cluster signaling' occurs when membrane-bound IL6:IL6R complexes on transmitter cells activate IL6ST receptors on neighboring receiver cells.</text>
</comment>
<dbReference type="Ensembl" id="ENSSVLT00005025853.1">
    <property type="protein sequence ID" value="ENSSVLP00005023246.1"/>
    <property type="gene ID" value="ENSSVLG00005018453.1"/>
</dbReference>
<evidence type="ECO:0000256" key="13">
    <source>
        <dbReference type="SAM" id="SignalP"/>
    </source>
</evidence>
<dbReference type="InterPro" id="IPR003574">
    <property type="entry name" value="IL-6-like"/>
</dbReference>
<dbReference type="PRINTS" id="PR00433">
    <property type="entry name" value="IL6GCSFMGF"/>
</dbReference>
<name>A0A8D2JNZ9_SCIVU</name>
<evidence type="ECO:0000256" key="7">
    <source>
        <dbReference type="ARBA" id="ARBA00022729"/>
    </source>
</evidence>
<evidence type="ECO:0000256" key="4">
    <source>
        <dbReference type="ARBA" id="ARBA00022486"/>
    </source>
</evidence>
<comment type="subunit">
    <text evidence="11">Component of a hexamer of two molecules each of IL6, IL6R and IL6ST; first binds to IL6R to associate with the signaling subunit IL6ST. Interacts with IL6R (via the N-terminal ectodomain); this interaction may be affected by IL6R-binding with SORL1, hence decreasing IL6 cis signaling. Interacts with SORL1 (via the N-terminal ectodomain); this interaction leads to IL6 internalization and lysosomal degradation. May form a trimeric complex with the soluble SORL1 ectodomain and soluble IL6R receptor; this interaction might stabilize circulating IL6, hence promoting IL6 trans signaling.</text>
</comment>
<dbReference type="PANTHER" id="PTHR48494">
    <property type="entry name" value="INTERLEUKIN-6"/>
    <property type="match status" value="1"/>
</dbReference>
<dbReference type="GO" id="GO:0070102">
    <property type="term" value="P:interleukin-6-mediated signaling pathway"/>
    <property type="evidence" value="ECO:0007669"/>
    <property type="project" value="UniProtKB-ARBA"/>
</dbReference>
<keyword evidence="4" id="KW-0011">Acute phase</keyword>
<keyword evidence="6" id="KW-0964">Secreted</keyword>
<evidence type="ECO:0000256" key="9">
    <source>
        <dbReference type="ARBA" id="ARBA00023157"/>
    </source>
</evidence>
<evidence type="ECO:0000256" key="1">
    <source>
        <dbReference type="ARBA" id="ARBA00004613"/>
    </source>
</evidence>
<dbReference type="Gene3D" id="1.20.1250.10">
    <property type="match status" value="1"/>
</dbReference>
<dbReference type="PIRSF" id="PIRSF001935">
    <property type="entry name" value="IL6_MGF_GCSF"/>
    <property type="match status" value="1"/>
</dbReference>
<dbReference type="AlphaFoldDB" id="A0A8D2JNZ9"/>
<dbReference type="GO" id="GO:0008083">
    <property type="term" value="F:growth factor activity"/>
    <property type="evidence" value="ECO:0007669"/>
    <property type="project" value="UniProtKB-KW"/>
</dbReference>
<evidence type="ECO:0000313" key="14">
    <source>
        <dbReference type="Ensembl" id="ENSSVLP00005023246.1"/>
    </source>
</evidence>
<comment type="subcellular location">
    <subcellularLocation>
        <location evidence="1">Secreted</location>
    </subcellularLocation>
</comment>
<feature type="disulfide bond" evidence="12">
    <location>
        <begin position="70"/>
        <end position="76"/>
    </location>
</feature>
<evidence type="ECO:0000256" key="10">
    <source>
        <dbReference type="ARBA" id="ARBA00023441"/>
    </source>
</evidence>
<feature type="signal peptide" evidence="13">
    <location>
        <begin position="1"/>
        <end position="23"/>
    </location>
</feature>
<dbReference type="GO" id="GO:0006955">
    <property type="term" value="P:immune response"/>
    <property type="evidence" value="ECO:0007669"/>
    <property type="project" value="InterPro"/>
</dbReference>
<dbReference type="Proteomes" id="UP000694564">
    <property type="component" value="Chromosome 8"/>
</dbReference>
<dbReference type="GO" id="GO:0071222">
    <property type="term" value="P:cellular response to lipopolysaccharide"/>
    <property type="evidence" value="ECO:0007669"/>
    <property type="project" value="UniProtKB-ARBA"/>
</dbReference>
<dbReference type="SUPFAM" id="SSF47266">
    <property type="entry name" value="4-helical cytokines"/>
    <property type="match status" value="1"/>
</dbReference>
<evidence type="ECO:0000256" key="6">
    <source>
        <dbReference type="ARBA" id="ARBA00022525"/>
    </source>
</evidence>
<evidence type="ECO:0000256" key="12">
    <source>
        <dbReference type="PIRSR" id="PIRSR001935-1"/>
    </source>
</evidence>
<dbReference type="PRINTS" id="PR00434">
    <property type="entry name" value="INTERLEUKIN6"/>
</dbReference>
<evidence type="ECO:0000313" key="15">
    <source>
        <dbReference type="Proteomes" id="UP000694564"/>
    </source>
</evidence>
<keyword evidence="15" id="KW-1185">Reference proteome</keyword>
<keyword evidence="8" id="KW-0339">Growth factor</keyword>
<dbReference type="GO" id="GO:0005615">
    <property type="term" value="C:extracellular space"/>
    <property type="evidence" value="ECO:0007669"/>
    <property type="project" value="UniProtKB-KW"/>
</dbReference>
<accession>A0A8D2JNZ9</accession>
<dbReference type="InterPro" id="IPR030474">
    <property type="entry name" value="IL-6/GCSF/MGF"/>
</dbReference>
<dbReference type="GO" id="GO:0005125">
    <property type="term" value="F:cytokine activity"/>
    <property type="evidence" value="ECO:0007669"/>
    <property type="project" value="UniProtKB-KW"/>
</dbReference>
<dbReference type="GO" id="GO:0051251">
    <property type="term" value="P:positive regulation of lymphocyte activation"/>
    <property type="evidence" value="ECO:0007669"/>
    <property type="project" value="UniProtKB-ARBA"/>
</dbReference>
<organism evidence="14 15">
    <name type="scientific">Sciurus vulgaris</name>
    <name type="common">Eurasian red squirrel</name>
    <dbReference type="NCBI Taxonomy" id="55149"/>
    <lineage>
        <taxon>Eukaryota</taxon>
        <taxon>Metazoa</taxon>
        <taxon>Chordata</taxon>
        <taxon>Craniata</taxon>
        <taxon>Vertebrata</taxon>
        <taxon>Euteleostomi</taxon>
        <taxon>Mammalia</taxon>
        <taxon>Eutheria</taxon>
        <taxon>Euarchontoglires</taxon>
        <taxon>Glires</taxon>
        <taxon>Rodentia</taxon>
        <taxon>Sciuromorpha</taxon>
        <taxon>Sciuridae</taxon>
        <taxon>Sciurinae</taxon>
        <taxon>Sciurini</taxon>
        <taxon>Sciurus</taxon>
    </lineage>
</organism>
<evidence type="ECO:0000256" key="3">
    <source>
        <dbReference type="ARBA" id="ARBA00019464"/>
    </source>
</evidence>
<dbReference type="Pfam" id="PF00489">
    <property type="entry name" value="IL6"/>
    <property type="match status" value="1"/>
</dbReference>
<dbReference type="GO" id="GO:0071347">
    <property type="term" value="P:cellular response to interleukin-1"/>
    <property type="evidence" value="ECO:0007669"/>
    <property type="project" value="UniProtKB-ARBA"/>
</dbReference>
<dbReference type="InterPro" id="IPR030473">
    <property type="entry name" value="IL6/GCSF/MGF_CS"/>
</dbReference>
<feature type="chain" id="PRO_5034903857" description="Interleukin-6" evidence="13">
    <location>
        <begin position="24"/>
        <end position="212"/>
    </location>
</feature>
<dbReference type="GO" id="GO:0071356">
    <property type="term" value="P:cellular response to tumor necrosis factor"/>
    <property type="evidence" value="ECO:0007669"/>
    <property type="project" value="UniProtKB-ARBA"/>
</dbReference>